<feature type="domain" description="FAS1-like dehydratase" evidence="1">
    <location>
        <begin position="35"/>
        <end position="119"/>
    </location>
</feature>
<name>A0A1V2A4Z5_9BACI</name>
<dbReference type="STRING" id="1714355.BTO28_13760"/>
<dbReference type="AlphaFoldDB" id="A0A1V2A4Z5"/>
<reference evidence="2 3" key="1">
    <citation type="submission" date="2016-12" db="EMBL/GenBank/DDBJ databases">
        <title>Domibacillus sp. SAB 38T whole genome sequencing.</title>
        <authorList>
            <person name="Verma A."/>
            <person name="Ojha A.K."/>
            <person name="Krishnamurthi S."/>
        </authorList>
    </citation>
    <scope>NUCLEOTIDE SEQUENCE [LARGE SCALE GENOMIC DNA]</scope>
    <source>
        <strain evidence="2 3">SAB 38</strain>
    </source>
</reference>
<evidence type="ECO:0000259" key="1">
    <source>
        <dbReference type="Pfam" id="PF13452"/>
    </source>
</evidence>
<comment type="caution">
    <text evidence="2">The sequence shown here is derived from an EMBL/GenBank/DDBJ whole genome shotgun (WGS) entry which is preliminary data.</text>
</comment>
<dbReference type="InterPro" id="IPR029069">
    <property type="entry name" value="HotDog_dom_sf"/>
</dbReference>
<accession>A0A1V2A4Z5</accession>
<dbReference type="EMBL" id="MSFI01000025">
    <property type="protein sequence ID" value="OMP66069.1"/>
    <property type="molecule type" value="Genomic_DNA"/>
</dbReference>
<proteinExistence type="predicted"/>
<evidence type="ECO:0000313" key="3">
    <source>
        <dbReference type="Proteomes" id="UP000188613"/>
    </source>
</evidence>
<protein>
    <recommendedName>
        <fullName evidence="1">FAS1-like dehydratase domain-containing protein</fullName>
    </recommendedName>
</protein>
<dbReference type="Pfam" id="PF13452">
    <property type="entry name" value="FAS1_DH_region"/>
    <property type="match status" value="1"/>
</dbReference>
<dbReference type="Gene3D" id="3.10.129.10">
    <property type="entry name" value="Hotdog Thioesterase"/>
    <property type="match status" value="1"/>
</dbReference>
<sequence>MMMKKEEIELHRYSHTIDKKQVETFKHAIREIDSSNIVPPTYATVIDFQGGMSFDKLTELLEFDPKCVLHGSQQYEYISPIFTGDTIDASVFLTSKTTKRGMTFAKLETKYMRNGECVIISRSTLIEQKGDRNV</sequence>
<dbReference type="InterPro" id="IPR039569">
    <property type="entry name" value="FAS1-like_DH_region"/>
</dbReference>
<organism evidence="2 3">
    <name type="scientific">Domibacillus epiphyticus</name>
    <dbReference type="NCBI Taxonomy" id="1714355"/>
    <lineage>
        <taxon>Bacteria</taxon>
        <taxon>Bacillati</taxon>
        <taxon>Bacillota</taxon>
        <taxon>Bacilli</taxon>
        <taxon>Bacillales</taxon>
        <taxon>Bacillaceae</taxon>
        <taxon>Domibacillus</taxon>
    </lineage>
</organism>
<gene>
    <name evidence="2" type="ORF">BTO28_13760</name>
</gene>
<dbReference type="Proteomes" id="UP000188613">
    <property type="component" value="Unassembled WGS sequence"/>
</dbReference>
<evidence type="ECO:0000313" key="2">
    <source>
        <dbReference type="EMBL" id="OMP66069.1"/>
    </source>
</evidence>
<dbReference type="SUPFAM" id="SSF54637">
    <property type="entry name" value="Thioesterase/thiol ester dehydrase-isomerase"/>
    <property type="match status" value="1"/>
</dbReference>
<keyword evidence="3" id="KW-1185">Reference proteome</keyword>